<dbReference type="Proteomes" id="UP000566819">
    <property type="component" value="Unassembled WGS sequence"/>
</dbReference>
<reference evidence="2 3" key="1">
    <citation type="submission" date="2020-03" db="EMBL/GenBank/DDBJ databases">
        <title>Draft Genome Sequence of Cudoniella acicularis.</title>
        <authorList>
            <person name="Buettner E."/>
            <person name="Kellner H."/>
        </authorList>
    </citation>
    <scope>NUCLEOTIDE SEQUENCE [LARGE SCALE GENOMIC DNA]</scope>
    <source>
        <strain evidence="2 3">DSM 108380</strain>
    </source>
</reference>
<sequence length="538" mass="59934">MTQDRDKPPSNIWSTELRKARDILCNNGLRSSPQLASPSMKYTTSSDNGRSKNAKASNHKDYGSDSSSTIQADDSSTIEADDFLIIKGDDFSTLKGSSTIKADDLLIIKMEDPVANILWPNTNALKEDLRSSNNDMLDCDSDIEVFPTGFTKSEDEELEQPALTKESNHETINTNLFPCGETDSSDDDSTITPGRRSVSTESELGPQSLWNGLSLPALTDLNNSKQSRDSTANSDNLSCKFRCNELPWANIMRDALNHAREARNTIFEFDHAFASALCREVREQILPEPVAIVISSAHSLLDIMLNMDVETLRALPVYNYVRIAYSMVVLTKLYISSKTPASHIGLALDSKTIKLGFYLEAFVEKLSLAVGPMECRAPFTFLGLIMRLQIWYKSQEKDEVFRKPTELYGVLDQCWLPPPPNLKHVQNPITAFSGFPGPLREEDAWNSPLPELDANQIADIESMGIGNLATMQPLPMFDIDFGNQDGNNPMFNWESIDFSTNFQWATDTAMQGVIDGIPKTAVPGTKDWDTEYLNTSFM</sequence>
<feature type="compositionally biased region" description="Polar residues" evidence="1">
    <location>
        <begin position="28"/>
        <end position="48"/>
    </location>
</feature>
<dbReference type="EMBL" id="JAAMPI010001023">
    <property type="protein sequence ID" value="KAF4627130.1"/>
    <property type="molecule type" value="Genomic_DNA"/>
</dbReference>
<evidence type="ECO:0000313" key="2">
    <source>
        <dbReference type="EMBL" id="KAF4627130.1"/>
    </source>
</evidence>
<gene>
    <name evidence="2" type="ORF">G7Y89_g11024</name>
</gene>
<evidence type="ECO:0000256" key="1">
    <source>
        <dbReference type="SAM" id="MobiDB-lite"/>
    </source>
</evidence>
<comment type="caution">
    <text evidence="2">The sequence shown here is derived from an EMBL/GenBank/DDBJ whole genome shotgun (WGS) entry which is preliminary data.</text>
</comment>
<proteinExistence type="predicted"/>
<name>A0A8H4RDY7_9HELO</name>
<dbReference type="OrthoDB" id="5226580at2759"/>
<protein>
    <submittedName>
        <fullName evidence="2">Uncharacterized protein</fullName>
    </submittedName>
</protein>
<accession>A0A8H4RDY7</accession>
<organism evidence="2 3">
    <name type="scientific">Cudoniella acicularis</name>
    <dbReference type="NCBI Taxonomy" id="354080"/>
    <lineage>
        <taxon>Eukaryota</taxon>
        <taxon>Fungi</taxon>
        <taxon>Dikarya</taxon>
        <taxon>Ascomycota</taxon>
        <taxon>Pezizomycotina</taxon>
        <taxon>Leotiomycetes</taxon>
        <taxon>Helotiales</taxon>
        <taxon>Tricladiaceae</taxon>
        <taxon>Cudoniella</taxon>
    </lineage>
</organism>
<feature type="region of interest" description="Disordered" evidence="1">
    <location>
        <begin position="28"/>
        <end position="73"/>
    </location>
</feature>
<feature type="compositionally biased region" description="Polar residues" evidence="1">
    <location>
        <begin position="64"/>
        <end position="73"/>
    </location>
</feature>
<evidence type="ECO:0000313" key="3">
    <source>
        <dbReference type="Proteomes" id="UP000566819"/>
    </source>
</evidence>
<keyword evidence="3" id="KW-1185">Reference proteome</keyword>
<feature type="region of interest" description="Disordered" evidence="1">
    <location>
        <begin position="153"/>
        <end position="209"/>
    </location>
</feature>
<dbReference type="AlphaFoldDB" id="A0A8H4RDY7"/>